<organism evidence="2 3">
    <name type="scientific">Vitis vinifera</name>
    <name type="common">Grape</name>
    <dbReference type="NCBI Taxonomy" id="29760"/>
    <lineage>
        <taxon>Eukaryota</taxon>
        <taxon>Viridiplantae</taxon>
        <taxon>Streptophyta</taxon>
        <taxon>Embryophyta</taxon>
        <taxon>Tracheophyta</taxon>
        <taxon>Spermatophyta</taxon>
        <taxon>Magnoliopsida</taxon>
        <taxon>eudicotyledons</taxon>
        <taxon>Gunneridae</taxon>
        <taxon>Pentapetalae</taxon>
        <taxon>rosids</taxon>
        <taxon>Vitales</taxon>
        <taxon>Vitaceae</taxon>
        <taxon>Viteae</taxon>
        <taxon>Vitis</taxon>
    </lineage>
</organism>
<gene>
    <name evidence="2" type="ORF">CK203_082469</name>
</gene>
<feature type="domain" description="Cobalamin-independent methionine synthase MetE C-terminal/archaeal" evidence="1">
    <location>
        <begin position="71"/>
        <end position="102"/>
    </location>
</feature>
<evidence type="ECO:0000313" key="2">
    <source>
        <dbReference type="EMBL" id="RVW12533.1"/>
    </source>
</evidence>
<dbReference type="EMBL" id="QGNW01002702">
    <property type="protein sequence ID" value="RVW12533.1"/>
    <property type="molecule type" value="Genomic_DNA"/>
</dbReference>
<accession>A0A438BNI8</accession>
<comment type="caution">
    <text evidence="2">The sequence shown here is derived from an EMBL/GenBank/DDBJ whole genome shotgun (WGS) entry which is preliminary data.</text>
</comment>
<dbReference type="GO" id="GO:0003871">
    <property type="term" value="F:5-methyltetrahydropteroyltriglutamate-homocysteine S-methyltransferase activity"/>
    <property type="evidence" value="ECO:0007669"/>
    <property type="project" value="InterPro"/>
</dbReference>
<evidence type="ECO:0000259" key="1">
    <source>
        <dbReference type="Pfam" id="PF01717"/>
    </source>
</evidence>
<dbReference type="GO" id="GO:0008270">
    <property type="term" value="F:zinc ion binding"/>
    <property type="evidence" value="ECO:0007669"/>
    <property type="project" value="InterPro"/>
</dbReference>
<dbReference type="Pfam" id="PF01717">
    <property type="entry name" value="Meth_synt_2"/>
    <property type="match status" value="1"/>
</dbReference>
<dbReference type="GO" id="GO:0009086">
    <property type="term" value="P:methionine biosynthetic process"/>
    <property type="evidence" value="ECO:0007669"/>
    <property type="project" value="InterPro"/>
</dbReference>
<name>A0A438BNI8_VITVI</name>
<proteinExistence type="predicted"/>
<dbReference type="AlphaFoldDB" id="A0A438BNI8"/>
<protein>
    <recommendedName>
        <fullName evidence="1">Cobalamin-independent methionine synthase MetE C-terminal/archaeal domain-containing protein</fullName>
    </recommendedName>
</protein>
<dbReference type="InterPro" id="IPR002629">
    <property type="entry name" value="Met_Synth_C/arc"/>
</dbReference>
<dbReference type="Proteomes" id="UP000288805">
    <property type="component" value="Unassembled WGS sequence"/>
</dbReference>
<reference evidence="2 3" key="1">
    <citation type="journal article" date="2018" name="PLoS Genet.">
        <title>Population sequencing reveals clonal diversity and ancestral inbreeding in the grapevine cultivar Chardonnay.</title>
        <authorList>
            <person name="Roach M.J."/>
            <person name="Johnson D.L."/>
            <person name="Bohlmann J."/>
            <person name="van Vuuren H.J."/>
            <person name="Jones S.J."/>
            <person name="Pretorius I.S."/>
            <person name="Schmidt S.A."/>
            <person name="Borneman A.R."/>
        </authorList>
    </citation>
    <scope>NUCLEOTIDE SEQUENCE [LARGE SCALE GENOMIC DNA]</scope>
    <source>
        <strain evidence="3">cv. Chardonnay</strain>
        <tissue evidence="2">Leaf</tissue>
    </source>
</reference>
<evidence type="ECO:0000313" key="3">
    <source>
        <dbReference type="Proteomes" id="UP000288805"/>
    </source>
</evidence>
<sequence length="116" mass="13245">MISLAHEQKEVAKEFRSLTKRTPPSKAPVRASGILTEKQQGILLEYRKPHKEVMKLIQLPFTGEFITEEFGLNLEKASITVIQIDEAALREVLPFKKSEHAFCNDRVFYATLAFLV</sequence>